<keyword evidence="2" id="KW-1185">Reference proteome</keyword>
<dbReference type="EMBL" id="RBIL01000001">
    <property type="protein sequence ID" value="RKQ90703.1"/>
    <property type="molecule type" value="Genomic_DNA"/>
</dbReference>
<protein>
    <submittedName>
        <fullName evidence="1">Uncharacterized protein</fullName>
    </submittedName>
</protein>
<reference evidence="1 2" key="1">
    <citation type="submission" date="2018-10" db="EMBL/GenBank/DDBJ databases">
        <title>Genomic Encyclopedia of Archaeal and Bacterial Type Strains, Phase II (KMG-II): from individual species to whole genera.</title>
        <authorList>
            <person name="Goeker M."/>
        </authorList>
    </citation>
    <scope>NUCLEOTIDE SEQUENCE [LARGE SCALE GENOMIC DNA]</scope>
    <source>
        <strain evidence="1 2">DSM 14954</strain>
    </source>
</reference>
<name>A0A660LA22_9ACTN</name>
<comment type="caution">
    <text evidence="1">The sequence shown here is derived from an EMBL/GenBank/DDBJ whole genome shotgun (WGS) entry which is preliminary data.</text>
</comment>
<accession>A0A660LA22</accession>
<evidence type="ECO:0000313" key="2">
    <source>
        <dbReference type="Proteomes" id="UP000278962"/>
    </source>
</evidence>
<dbReference type="Proteomes" id="UP000278962">
    <property type="component" value="Unassembled WGS sequence"/>
</dbReference>
<organism evidence="1 2">
    <name type="scientific">Solirubrobacter pauli</name>
    <dbReference type="NCBI Taxonomy" id="166793"/>
    <lineage>
        <taxon>Bacteria</taxon>
        <taxon>Bacillati</taxon>
        <taxon>Actinomycetota</taxon>
        <taxon>Thermoleophilia</taxon>
        <taxon>Solirubrobacterales</taxon>
        <taxon>Solirubrobacteraceae</taxon>
        <taxon>Solirubrobacter</taxon>
    </lineage>
</organism>
<proteinExistence type="predicted"/>
<gene>
    <name evidence="1" type="ORF">C8N24_0516</name>
</gene>
<sequence length="112" mass="12327">MNHAQIDRLLSSVPAATEQRHVRRVEGYAYTARRVEVRIADLRCELERALRAVDDAVPQGHADDAADQALVLAQQLDSLERIQPRVDSWLRVAIGAVADDQGTEPFGEGPTA</sequence>
<evidence type="ECO:0000313" key="1">
    <source>
        <dbReference type="EMBL" id="RKQ90703.1"/>
    </source>
</evidence>
<dbReference type="AlphaFoldDB" id="A0A660LA22"/>